<comment type="caution">
    <text evidence="2">The sequence shown here is derived from an EMBL/GenBank/DDBJ whole genome shotgun (WGS) entry which is preliminary data.</text>
</comment>
<reference evidence="3" key="1">
    <citation type="journal article" date="2019" name="Int. J. Syst. Evol. Microbiol.">
        <title>The Global Catalogue of Microorganisms (GCM) 10K type strain sequencing project: providing services to taxonomists for standard genome sequencing and annotation.</title>
        <authorList>
            <consortium name="The Broad Institute Genomics Platform"/>
            <consortium name="The Broad Institute Genome Sequencing Center for Infectious Disease"/>
            <person name="Wu L."/>
            <person name="Ma J."/>
        </authorList>
    </citation>
    <scope>NUCLEOTIDE SEQUENCE [LARGE SCALE GENOMIC DNA]</scope>
    <source>
        <strain evidence="3">CCUG 46385</strain>
    </source>
</reference>
<keyword evidence="1" id="KW-0472">Membrane</keyword>
<feature type="transmembrane region" description="Helical" evidence="1">
    <location>
        <begin position="12"/>
        <end position="31"/>
    </location>
</feature>
<dbReference type="EMBL" id="JBHSHL010000045">
    <property type="protein sequence ID" value="MFC4805351.1"/>
    <property type="molecule type" value="Genomic_DNA"/>
</dbReference>
<evidence type="ECO:0000313" key="3">
    <source>
        <dbReference type="Proteomes" id="UP001595916"/>
    </source>
</evidence>
<keyword evidence="1" id="KW-0812">Transmembrane</keyword>
<feature type="transmembrane region" description="Helical" evidence="1">
    <location>
        <begin position="43"/>
        <end position="64"/>
    </location>
</feature>
<keyword evidence="3" id="KW-1185">Reference proteome</keyword>
<accession>A0ABV9QNR7</accession>
<name>A0ABV9QNR7_9FIRM</name>
<dbReference type="Proteomes" id="UP001595916">
    <property type="component" value="Unassembled WGS sequence"/>
</dbReference>
<evidence type="ECO:0000256" key="1">
    <source>
        <dbReference type="SAM" id="Phobius"/>
    </source>
</evidence>
<keyword evidence="1" id="KW-1133">Transmembrane helix</keyword>
<organism evidence="2 3">
    <name type="scientific">Filifactor villosus</name>
    <dbReference type="NCBI Taxonomy" id="29374"/>
    <lineage>
        <taxon>Bacteria</taxon>
        <taxon>Bacillati</taxon>
        <taxon>Bacillota</taxon>
        <taxon>Clostridia</taxon>
        <taxon>Peptostreptococcales</taxon>
        <taxon>Filifactoraceae</taxon>
        <taxon>Filifactor</taxon>
    </lineage>
</organism>
<evidence type="ECO:0000313" key="2">
    <source>
        <dbReference type="EMBL" id="MFC4805351.1"/>
    </source>
</evidence>
<sequence length="187" mass="20460">MKREIQLKKTVKTIAGVCILLSSALSILYGGMLFPPSLTDVDFMSFLVGSMIGIAIGLCMISSVTSLVKQGFIIILGITVSAYCFLFEMDLLIKLIASVCIMGLAIVLAFWIAYKDSESTTVKICKKCSAVSVEHLEKFSSEHGYTTRYGCIGMCAGKSNQPEHYVGLKNGKLIQAKSEKDFFEQLK</sequence>
<dbReference type="RefSeq" id="WP_379788906.1">
    <property type="nucleotide sequence ID" value="NZ_JBHSHL010000045.1"/>
</dbReference>
<feature type="transmembrane region" description="Helical" evidence="1">
    <location>
        <begin position="71"/>
        <end position="89"/>
    </location>
</feature>
<proteinExistence type="predicted"/>
<protein>
    <submittedName>
        <fullName evidence="2">Uncharacterized protein</fullName>
    </submittedName>
</protein>
<gene>
    <name evidence="2" type="ORF">ACFO4R_09680</name>
</gene>
<feature type="transmembrane region" description="Helical" evidence="1">
    <location>
        <begin position="95"/>
        <end position="114"/>
    </location>
</feature>